<comment type="caution">
    <text evidence="3">The sequence shown here is derived from an EMBL/GenBank/DDBJ whole genome shotgun (WGS) entry which is preliminary data.</text>
</comment>
<evidence type="ECO:0000313" key="3">
    <source>
        <dbReference type="EMBL" id="GAA5173489.1"/>
    </source>
</evidence>
<organism evidence="3 4">
    <name type="scientific">Modicisalibacter zincidurans</name>
    <dbReference type="NCBI Taxonomy" id="1178777"/>
    <lineage>
        <taxon>Bacteria</taxon>
        <taxon>Pseudomonadati</taxon>
        <taxon>Pseudomonadota</taxon>
        <taxon>Gammaproteobacteria</taxon>
        <taxon>Oceanospirillales</taxon>
        <taxon>Halomonadaceae</taxon>
        <taxon>Modicisalibacter</taxon>
    </lineage>
</organism>
<name>A0ABP9RA31_9GAMM</name>
<dbReference type="RefSeq" id="WP_031383008.1">
    <property type="nucleotide sequence ID" value="NZ_BAABKI010000013.1"/>
</dbReference>
<dbReference type="InterPro" id="IPR007428">
    <property type="entry name" value="MlaA"/>
</dbReference>
<reference evidence="4" key="1">
    <citation type="journal article" date="2019" name="Int. J. Syst. Evol. Microbiol.">
        <title>The Global Catalogue of Microorganisms (GCM) 10K type strain sequencing project: providing services to taxonomists for standard genome sequencing and annotation.</title>
        <authorList>
            <consortium name="The Broad Institute Genomics Platform"/>
            <consortium name="The Broad Institute Genome Sequencing Center for Infectious Disease"/>
            <person name="Wu L."/>
            <person name="Ma J."/>
        </authorList>
    </citation>
    <scope>NUCLEOTIDE SEQUENCE [LARGE SCALE GENOMIC DNA]</scope>
    <source>
        <strain evidence="4">JCM 18472</strain>
    </source>
</reference>
<proteinExistence type="inferred from homology"/>
<protein>
    <submittedName>
        <fullName evidence="3">VacJ family lipoprotein</fullName>
    </submittedName>
</protein>
<keyword evidence="3" id="KW-0449">Lipoprotein</keyword>
<accession>A0ABP9RA31</accession>
<comment type="similarity">
    <text evidence="1">Belongs to the MlaA family.</text>
</comment>
<evidence type="ECO:0000256" key="2">
    <source>
        <dbReference type="ARBA" id="ARBA00022729"/>
    </source>
</evidence>
<dbReference type="PROSITE" id="PS51257">
    <property type="entry name" value="PROKAR_LIPOPROTEIN"/>
    <property type="match status" value="1"/>
</dbReference>
<dbReference type="PRINTS" id="PR01805">
    <property type="entry name" value="VACJLIPOPROT"/>
</dbReference>
<keyword evidence="2" id="KW-0732">Signal</keyword>
<dbReference type="Pfam" id="PF04333">
    <property type="entry name" value="MlaA"/>
    <property type="match status" value="1"/>
</dbReference>
<dbReference type="PANTHER" id="PTHR30035:SF3">
    <property type="entry name" value="INTERMEMBRANE PHOSPHOLIPID TRANSPORT SYSTEM LIPOPROTEIN MLAA"/>
    <property type="match status" value="1"/>
</dbReference>
<evidence type="ECO:0000256" key="1">
    <source>
        <dbReference type="ARBA" id="ARBA00010634"/>
    </source>
</evidence>
<dbReference type="Proteomes" id="UP001500074">
    <property type="component" value="Unassembled WGS sequence"/>
</dbReference>
<evidence type="ECO:0000313" key="4">
    <source>
        <dbReference type="Proteomes" id="UP001500074"/>
    </source>
</evidence>
<dbReference type="EMBL" id="BAABKI010000013">
    <property type="protein sequence ID" value="GAA5173489.1"/>
    <property type="molecule type" value="Genomic_DNA"/>
</dbReference>
<keyword evidence="4" id="KW-1185">Reference proteome</keyword>
<gene>
    <name evidence="3" type="ORF">GCM10023342_12190</name>
</gene>
<dbReference type="PANTHER" id="PTHR30035">
    <property type="entry name" value="LIPOPROTEIN VACJ-RELATED"/>
    <property type="match status" value="1"/>
</dbReference>
<sequence length="246" mass="27283">MERLGKGLWGLVAAATLAGCASNSPQVANPADPWEGFNRRVFAFNQTLDRYALKPVAQGYDFVTPQPVQEGVGNFFSNLGELRTIINSALQWKWANAGVASGRFLVNTTLGLGGVLDPATRMGWNENEEDFGQTLAVWGVGEGPFVVLPLLGGRTLRHASGLPADWYTDPLTYVEDDATRYGLRGLELINYRASVLDQEQLIQGDRYSFLRDTYLQQRRFKVNDGEQGRDSFADDDFDFNADDFAE</sequence>